<accession>A0AAD5XFC5</accession>
<dbReference type="EMBL" id="JADGJH010001594">
    <property type="protein sequence ID" value="KAJ3111835.1"/>
    <property type="molecule type" value="Genomic_DNA"/>
</dbReference>
<evidence type="ECO:0000313" key="2">
    <source>
        <dbReference type="Proteomes" id="UP001211907"/>
    </source>
</evidence>
<dbReference type="AlphaFoldDB" id="A0AAD5XFC5"/>
<organism evidence="1 2">
    <name type="scientific">Physocladia obscura</name>
    <dbReference type="NCBI Taxonomy" id="109957"/>
    <lineage>
        <taxon>Eukaryota</taxon>
        <taxon>Fungi</taxon>
        <taxon>Fungi incertae sedis</taxon>
        <taxon>Chytridiomycota</taxon>
        <taxon>Chytridiomycota incertae sedis</taxon>
        <taxon>Chytridiomycetes</taxon>
        <taxon>Chytridiales</taxon>
        <taxon>Chytriomycetaceae</taxon>
        <taxon>Physocladia</taxon>
    </lineage>
</organism>
<comment type="caution">
    <text evidence="1">The sequence shown here is derived from an EMBL/GenBank/DDBJ whole genome shotgun (WGS) entry which is preliminary data.</text>
</comment>
<dbReference type="PANTHER" id="PTHR21223:SF2">
    <property type="entry name" value="CBY1-INTERACTING BAR DOMAIN-CONTAINING PROTEIN HOMOLOG"/>
    <property type="match status" value="1"/>
</dbReference>
<dbReference type="Proteomes" id="UP001211907">
    <property type="component" value="Unassembled WGS sequence"/>
</dbReference>
<dbReference type="PANTHER" id="PTHR21223">
    <property type="entry name" value="CBY1-INTERACTING BAR DOMAIN-CONTAINING PROTEIN HOMOLOG"/>
    <property type="match status" value="1"/>
</dbReference>
<reference evidence="1" key="1">
    <citation type="submission" date="2020-05" db="EMBL/GenBank/DDBJ databases">
        <title>Phylogenomic resolution of chytrid fungi.</title>
        <authorList>
            <person name="Stajich J.E."/>
            <person name="Amses K."/>
            <person name="Simmons R."/>
            <person name="Seto K."/>
            <person name="Myers J."/>
            <person name="Bonds A."/>
            <person name="Quandt C.A."/>
            <person name="Barry K."/>
            <person name="Liu P."/>
            <person name="Grigoriev I."/>
            <person name="Longcore J.E."/>
            <person name="James T.Y."/>
        </authorList>
    </citation>
    <scope>NUCLEOTIDE SEQUENCE</scope>
    <source>
        <strain evidence="1">JEL0513</strain>
    </source>
</reference>
<sequence>MQLQLHQILQLPTNKSVDAKSQFVHAYVKSNNFHLDRLRQVLEGYIRNLERIKLKSIKKSGFLKQYADACISTTSTNTPASTTRRSRAAADNNMIDNNHDNEDDHDDFNFMLLSFSNMIVEKEAARDALIARVQLFCCEPLKLYHSHCLKLKEEARNRDLAIVREISKQQQLDKMILKDAGNRPKLNQSQMELAGATHQVAHATENLLQSTEKFELKKRQDVKQILSELLWYSYIHLKTANIVDNRSEIKYHSKVLEILSEHHKQLGNIEFPEVSDFMERFKNFQPPLASPTRSLMSPF</sequence>
<keyword evidence="2" id="KW-1185">Reference proteome</keyword>
<protein>
    <submittedName>
        <fullName evidence="1">Uncharacterized protein</fullName>
    </submittedName>
</protein>
<dbReference type="Pfam" id="PF06730">
    <property type="entry name" value="FAM92"/>
    <property type="match status" value="1"/>
</dbReference>
<dbReference type="InterPro" id="IPR009602">
    <property type="entry name" value="CBAR/FAM92"/>
</dbReference>
<gene>
    <name evidence="1" type="ORF">HK100_002541</name>
</gene>
<evidence type="ECO:0000313" key="1">
    <source>
        <dbReference type="EMBL" id="KAJ3111835.1"/>
    </source>
</evidence>
<proteinExistence type="predicted"/>
<dbReference type="GO" id="GO:0035869">
    <property type="term" value="C:ciliary transition zone"/>
    <property type="evidence" value="ECO:0007669"/>
    <property type="project" value="TreeGrafter"/>
</dbReference>
<dbReference type="GO" id="GO:0036064">
    <property type="term" value="C:ciliary basal body"/>
    <property type="evidence" value="ECO:0007669"/>
    <property type="project" value="TreeGrafter"/>
</dbReference>
<dbReference type="GO" id="GO:0060271">
    <property type="term" value="P:cilium assembly"/>
    <property type="evidence" value="ECO:0007669"/>
    <property type="project" value="TreeGrafter"/>
</dbReference>
<name>A0AAD5XFC5_9FUNG</name>